<evidence type="ECO:0000256" key="12">
    <source>
        <dbReference type="SAM" id="MobiDB-lite"/>
    </source>
</evidence>
<dbReference type="InterPro" id="IPR012910">
    <property type="entry name" value="Plug_dom"/>
</dbReference>
<dbReference type="RefSeq" id="WP_249974027.1">
    <property type="nucleotide sequence ID" value="NZ_JAMFLZ010000011.1"/>
</dbReference>
<keyword evidence="15" id="KW-1185">Reference proteome</keyword>
<keyword evidence="14" id="KW-0675">Receptor</keyword>
<dbReference type="InterPro" id="IPR000531">
    <property type="entry name" value="Beta-barrel_TonB"/>
</dbReference>
<dbReference type="NCBIfam" id="TIGR04056">
    <property type="entry name" value="OMP_RagA_SusC"/>
    <property type="match status" value="1"/>
</dbReference>
<evidence type="ECO:0000256" key="6">
    <source>
        <dbReference type="ARBA" id="ARBA00023004"/>
    </source>
</evidence>
<comment type="similarity">
    <text evidence="10 11">Belongs to the TonB-dependent receptor family.</text>
</comment>
<name>A0ABT0QII5_9FLAO</name>
<dbReference type="NCBIfam" id="TIGR04057">
    <property type="entry name" value="SusC_RagA_signa"/>
    <property type="match status" value="1"/>
</dbReference>
<dbReference type="Pfam" id="PF00593">
    <property type="entry name" value="TonB_dep_Rec_b-barrel"/>
    <property type="match status" value="1"/>
</dbReference>
<dbReference type="Gene3D" id="2.40.170.20">
    <property type="entry name" value="TonB-dependent receptor, beta-barrel domain"/>
    <property type="match status" value="1"/>
</dbReference>
<keyword evidence="6" id="KW-0408">Iron</keyword>
<dbReference type="InterPro" id="IPR037066">
    <property type="entry name" value="Plug_dom_sf"/>
</dbReference>
<dbReference type="InterPro" id="IPR023997">
    <property type="entry name" value="TonB-dep_OMP_SusC/RagA_CS"/>
</dbReference>
<dbReference type="EMBL" id="JAMFLZ010000011">
    <property type="protein sequence ID" value="MCL6296705.1"/>
    <property type="molecule type" value="Genomic_DNA"/>
</dbReference>
<dbReference type="Proteomes" id="UP001165381">
    <property type="component" value="Unassembled WGS sequence"/>
</dbReference>
<comment type="subcellular location">
    <subcellularLocation>
        <location evidence="1 10">Cell outer membrane</location>
        <topology evidence="1 10">Multi-pass membrane protein</topology>
    </subcellularLocation>
</comment>
<evidence type="ECO:0000256" key="5">
    <source>
        <dbReference type="ARBA" id="ARBA00022692"/>
    </source>
</evidence>
<evidence type="ECO:0000313" key="15">
    <source>
        <dbReference type="Proteomes" id="UP001165381"/>
    </source>
</evidence>
<reference evidence="14" key="1">
    <citation type="submission" date="2022-05" db="EMBL/GenBank/DDBJ databases">
        <authorList>
            <person name="Park J.-S."/>
        </authorList>
    </citation>
    <scope>NUCLEOTIDE SEQUENCE</scope>
    <source>
        <strain evidence="14">2012CJ34-3</strain>
    </source>
</reference>
<gene>
    <name evidence="14" type="ORF">M3P09_16995</name>
</gene>
<feature type="region of interest" description="Disordered" evidence="12">
    <location>
        <begin position="571"/>
        <end position="590"/>
    </location>
</feature>
<keyword evidence="7 11" id="KW-0798">TonB box</keyword>
<dbReference type="InterPro" id="IPR039426">
    <property type="entry name" value="TonB-dep_rcpt-like"/>
</dbReference>
<dbReference type="InterPro" id="IPR008969">
    <property type="entry name" value="CarboxyPept-like_regulatory"/>
</dbReference>
<comment type="caution">
    <text evidence="14">The sequence shown here is derived from an EMBL/GenBank/DDBJ whole genome shotgun (WGS) entry which is preliminary data.</text>
</comment>
<evidence type="ECO:0000256" key="8">
    <source>
        <dbReference type="ARBA" id="ARBA00023136"/>
    </source>
</evidence>
<dbReference type="PROSITE" id="PS52016">
    <property type="entry name" value="TONB_DEPENDENT_REC_3"/>
    <property type="match status" value="1"/>
</dbReference>
<evidence type="ECO:0000256" key="10">
    <source>
        <dbReference type="PROSITE-ProRule" id="PRU01360"/>
    </source>
</evidence>
<dbReference type="InterPro" id="IPR011662">
    <property type="entry name" value="Secretin/TonB_short_N"/>
</dbReference>
<evidence type="ECO:0000256" key="1">
    <source>
        <dbReference type="ARBA" id="ARBA00004571"/>
    </source>
</evidence>
<dbReference type="Pfam" id="PF07715">
    <property type="entry name" value="Plug"/>
    <property type="match status" value="1"/>
</dbReference>
<accession>A0ABT0QII5</accession>
<dbReference type="Gene3D" id="2.60.40.1120">
    <property type="entry name" value="Carboxypeptidase-like, regulatory domain"/>
    <property type="match status" value="1"/>
</dbReference>
<evidence type="ECO:0000256" key="11">
    <source>
        <dbReference type="RuleBase" id="RU003357"/>
    </source>
</evidence>
<protein>
    <submittedName>
        <fullName evidence="14">TonB-dependent receptor</fullName>
    </submittedName>
</protein>
<evidence type="ECO:0000256" key="9">
    <source>
        <dbReference type="ARBA" id="ARBA00023237"/>
    </source>
</evidence>
<sequence length="1110" mass="122416">MKKLHDKKGMPLPFIKIDLKMKLTAIFVFATFFSMLASNNGYSQAITLEEENITIDKVIDKIEATTKYRFVYNTKFVDLQRKVSIKLKDASIEKVLINLFDNTNTTYQILRETQIILKQRKENDNSKNNNVNKQSANIELQQIEVSGIISDDTGQPLPGATIIVKGTSTGATTDFDGKYTLAVENEDAIIVVSYIGFTTQEISVKGQTEINVQLVANASELDEIVLVGYGSVVKKDLTGAVATVDNIGERPVTTTEEALQGSVSGVTVVSDGGDPTGAPSIKIRGIGTFNEESPLWVVDGVPYYGGPINPFDIASITVLKDASSQAIYGVKAAGGVILVTTKKGKNGKLSFDFNHYTGFQNVKKPKALSAADRYKYLDIATNNDDPTFVLPPESSYNQVTRTNWIDEIFRTGITQNYDIGARGGNEKYKFSTSLGYNKKEGTLINTEATRLTFRLNSEFKVNDKLKIGENVSFTRTNGNSAFTGTTDENGTQSYNGLILQSILADPETPVYDENGNYSDLPSVATINPVSTLNRLDIENITEDLFANIYFDYKIIEGLKLKSSFGINSKTNNFKEFKPRSPERSKTTTTDNSLDYATSKQVDWSLETTLNYNKTFNDVHNLTLLAGHTLQRFQRNVFSITGRTFAFETDSARELINAEEFTSPKTGYGANSLMSYFGRAIYGYDGKYLLTASVRRDGTSKIPSSVSDNTWGTFPAVAVAWRASEEGFLKESKTISNLKLRASWGIIGNINSLGNFPTSPQLSLIPTVLGESSDKSNGFAANTRADLNIKWELTKSLNFGLDLGLLDNALTFSADYFIKDTEDLIFQLPVSSLEGINENPFVNAGKVRNKGFEASLTYQKNEGDFTYSISGNLSKINNEVLELTDDIEISHINNVASLTPLKSVVGQPLFSFFVVETNGLDDKGDLVFVDRNGDNVINDNDKVYKGSAFPDLTYSLRGNFNYKNFDLNIFFQGVSGSTAFNGFKLGSVYNIGQGNPEINLSVDAIDTWHPGNTGSSNFRLSHRDDNGNLTTASDFWLEDTSYLRLKNITLGYTFNDLKVIDRLRVYVTGENLFTITDYSGLDPEVGLNNNGLDGGQYPVSKVFTFGLNFAF</sequence>
<evidence type="ECO:0000313" key="14">
    <source>
        <dbReference type="EMBL" id="MCL6296705.1"/>
    </source>
</evidence>
<dbReference type="SUPFAM" id="SSF56935">
    <property type="entry name" value="Porins"/>
    <property type="match status" value="1"/>
</dbReference>
<feature type="compositionally biased region" description="Basic and acidic residues" evidence="12">
    <location>
        <begin position="572"/>
        <end position="585"/>
    </location>
</feature>
<evidence type="ECO:0000256" key="3">
    <source>
        <dbReference type="ARBA" id="ARBA00022452"/>
    </source>
</evidence>
<keyword evidence="5 10" id="KW-0812">Transmembrane</keyword>
<feature type="domain" description="Secretin/TonB short N-terminal" evidence="13">
    <location>
        <begin position="68"/>
        <end position="120"/>
    </location>
</feature>
<keyword evidence="8 10" id="KW-0472">Membrane</keyword>
<dbReference type="InterPro" id="IPR036942">
    <property type="entry name" value="Beta-barrel_TonB_sf"/>
</dbReference>
<keyword evidence="3 10" id="KW-1134">Transmembrane beta strand</keyword>
<evidence type="ECO:0000256" key="7">
    <source>
        <dbReference type="ARBA" id="ARBA00023077"/>
    </source>
</evidence>
<keyword evidence="9 10" id="KW-0998">Cell outer membrane</keyword>
<keyword evidence="4" id="KW-0410">Iron transport</keyword>
<keyword evidence="2 10" id="KW-0813">Transport</keyword>
<keyword evidence="4" id="KW-0406">Ion transport</keyword>
<evidence type="ECO:0000256" key="4">
    <source>
        <dbReference type="ARBA" id="ARBA00022496"/>
    </source>
</evidence>
<dbReference type="SUPFAM" id="SSF49464">
    <property type="entry name" value="Carboxypeptidase regulatory domain-like"/>
    <property type="match status" value="1"/>
</dbReference>
<dbReference type="Gene3D" id="2.170.130.10">
    <property type="entry name" value="TonB-dependent receptor, plug domain"/>
    <property type="match status" value="1"/>
</dbReference>
<evidence type="ECO:0000259" key="13">
    <source>
        <dbReference type="SMART" id="SM00965"/>
    </source>
</evidence>
<proteinExistence type="inferred from homology"/>
<organism evidence="14 15">
    <name type="scientific">Jejuia spongiicola</name>
    <dbReference type="NCBI Taxonomy" id="2942207"/>
    <lineage>
        <taxon>Bacteria</taxon>
        <taxon>Pseudomonadati</taxon>
        <taxon>Bacteroidota</taxon>
        <taxon>Flavobacteriia</taxon>
        <taxon>Flavobacteriales</taxon>
        <taxon>Flavobacteriaceae</taxon>
        <taxon>Jejuia</taxon>
    </lineage>
</organism>
<dbReference type="Pfam" id="PF07660">
    <property type="entry name" value="STN"/>
    <property type="match status" value="1"/>
</dbReference>
<dbReference type="Pfam" id="PF13715">
    <property type="entry name" value="CarbopepD_reg_2"/>
    <property type="match status" value="1"/>
</dbReference>
<evidence type="ECO:0000256" key="2">
    <source>
        <dbReference type="ARBA" id="ARBA00022448"/>
    </source>
</evidence>
<dbReference type="InterPro" id="IPR023996">
    <property type="entry name" value="TonB-dep_OMP_SusC/RagA"/>
</dbReference>
<dbReference type="SMART" id="SM00965">
    <property type="entry name" value="STN"/>
    <property type="match status" value="1"/>
</dbReference>